<organism evidence="2 3">
    <name type="scientific">Gemmobacter lanyuensis</name>
    <dbReference type="NCBI Taxonomy" id="1054497"/>
    <lineage>
        <taxon>Bacteria</taxon>
        <taxon>Pseudomonadati</taxon>
        <taxon>Pseudomonadota</taxon>
        <taxon>Alphaproteobacteria</taxon>
        <taxon>Rhodobacterales</taxon>
        <taxon>Paracoccaceae</taxon>
        <taxon>Gemmobacter</taxon>
    </lineage>
</organism>
<reference evidence="2" key="1">
    <citation type="journal article" date="2014" name="Int. J. Syst. Evol. Microbiol.">
        <title>Complete genome sequence of Corynebacterium casei LMG S-19264T (=DSM 44701T), isolated from a smear-ripened cheese.</title>
        <authorList>
            <consortium name="US DOE Joint Genome Institute (JGI-PGF)"/>
            <person name="Walter F."/>
            <person name="Albersmeier A."/>
            <person name="Kalinowski J."/>
            <person name="Ruckert C."/>
        </authorList>
    </citation>
    <scope>NUCLEOTIDE SEQUENCE</scope>
    <source>
        <strain evidence="2">KCTC 23714</strain>
    </source>
</reference>
<dbReference type="InterPro" id="IPR006860">
    <property type="entry name" value="FecR"/>
</dbReference>
<dbReference type="Pfam" id="PF04773">
    <property type="entry name" value="FecR"/>
    <property type="match status" value="1"/>
</dbReference>
<dbReference type="RefSeq" id="WP_189634571.1">
    <property type="nucleotide sequence ID" value="NZ_BMYQ01000010.1"/>
</dbReference>
<proteinExistence type="predicted"/>
<dbReference type="EMBL" id="BMYQ01000010">
    <property type="protein sequence ID" value="GGW38526.1"/>
    <property type="molecule type" value="Genomic_DNA"/>
</dbReference>
<name>A0A918IZV3_9RHOB</name>
<dbReference type="Proteomes" id="UP000628984">
    <property type="component" value="Unassembled WGS sequence"/>
</dbReference>
<comment type="caution">
    <text evidence="2">The sequence shown here is derived from an EMBL/GenBank/DDBJ whole genome shotgun (WGS) entry which is preliminary data.</text>
</comment>
<dbReference type="Gene3D" id="2.60.120.1440">
    <property type="match status" value="1"/>
</dbReference>
<evidence type="ECO:0000313" key="2">
    <source>
        <dbReference type="EMBL" id="GGW38526.1"/>
    </source>
</evidence>
<accession>A0A918IZV3</accession>
<protein>
    <recommendedName>
        <fullName evidence="1">FecR protein domain-containing protein</fullName>
    </recommendedName>
</protein>
<feature type="domain" description="FecR protein" evidence="1">
    <location>
        <begin position="59"/>
        <end position="154"/>
    </location>
</feature>
<keyword evidence="3" id="KW-1185">Reference proteome</keyword>
<evidence type="ECO:0000259" key="1">
    <source>
        <dbReference type="Pfam" id="PF04773"/>
    </source>
</evidence>
<dbReference type="AlphaFoldDB" id="A0A918IZV3"/>
<gene>
    <name evidence="2" type="ORF">GCM10011452_28620</name>
</gene>
<sequence length="201" mass="20989">MTLQRRQLLVVPLALGLGLRQARAGSAIGTTLGLTGRARISRAGIESALHPKDPLMEGDDIRTLAASTAALELFRATEIHLGPETRFTLDRFSADLGGIVTIGGAMVFDRPDDLPKLDLTVQSAFGQIGVRGTRFFAGPSKGVYGVFVARGTVEVSAGGQRRSLQAGEGVDIAAPGDAPGAVARWGRTRIDAAFASVGLRP</sequence>
<reference evidence="2" key="2">
    <citation type="submission" date="2020-09" db="EMBL/GenBank/DDBJ databases">
        <authorList>
            <person name="Sun Q."/>
            <person name="Kim S."/>
        </authorList>
    </citation>
    <scope>NUCLEOTIDE SEQUENCE</scope>
    <source>
        <strain evidence="2">KCTC 23714</strain>
    </source>
</reference>
<evidence type="ECO:0000313" key="3">
    <source>
        <dbReference type="Proteomes" id="UP000628984"/>
    </source>
</evidence>